<evidence type="ECO:0000256" key="8">
    <source>
        <dbReference type="ARBA" id="ARBA00023004"/>
    </source>
</evidence>
<protein>
    <recommendedName>
        <fullName evidence="10">D-lactate dehydrogenase (cytochrome)</fullName>
        <ecNumber evidence="10">1.1.2.4</ecNumber>
    </recommendedName>
</protein>
<dbReference type="SUPFAM" id="SSF55103">
    <property type="entry name" value="FAD-linked oxidases, C-terminal domain"/>
    <property type="match status" value="1"/>
</dbReference>
<evidence type="ECO:0000256" key="6">
    <source>
        <dbReference type="ARBA" id="ARBA00022946"/>
    </source>
</evidence>
<dbReference type="SUPFAM" id="SSF56176">
    <property type="entry name" value="FAD-binding/transporter-associated domain-like"/>
    <property type="match status" value="1"/>
</dbReference>
<comment type="cofactor">
    <cofactor evidence="1">
        <name>FAD</name>
        <dbReference type="ChEBI" id="CHEBI:57692"/>
    </cofactor>
</comment>
<dbReference type="GO" id="GO:0046872">
    <property type="term" value="F:metal ion binding"/>
    <property type="evidence" value="ECO:0007669"/>
    <property type="project" value="UniProtKB-KW"/>
</dbReference>
<keyword evidence="9" id="KW-0411">Iron-sulfur</keyword>
<dbReference type="InterPro" id="IPR009051">
    <property type="entry name" value="Helical_ferredxn"/>
</dbReference>
<dbReference type="Pfam" id="PF01565">
    <property type="entry name" value="FAD_binding_4"/>
    <property type="match status" value="1"/>
</dbReference>
<comment type="similarity">
    <text evidence="2">Belongs to the FAD-binding oxidoreductase/transferase type 4 family.</text>
</comment>
<dbReference type="GO" id="GO:0008720">
    <property type="term" value="F:D-lactate dehydrogenase (NAD+) activity"/>
    <property type="evidence" value="ECO:0007669"/>
    <property type="project" value="TreeGrafter"/>
</dbReference>
<comment type="caution">
    <text evidence="13">The sequence shown here is derived from an EMBL/GenBank/DDBJ whole genome shotgun (WGS) entry which is preliminary data.</text>
</comment>
<dbReference type="GO" id="GO:0071949">
    <property type="term" value="F:FAD binding"/>
    <property type="evidence" value="ECO:0007669"/>
    <property type="project" value="InterPro"/>
</dbReference>
<dbReference type="GO" id="GO:0004458">
    <property type="term" value="F:D-lactate dehydrogenase (cytochrome) activity"/>
    <property type="evidence" value="ECO:0007669"/>
    <property type="project" value="UniProtKB-EC"/>
</dbReference>
<dbReference type="OrthoDB" id="9811557at2"/>
<keyword evidence="3" id="KW-0285">Flavoprotein</keyword>
<dbReference type="InterPro" id="IPR017896">
    <property type="entry name" value="4Fe4S_Fe-S-bd"/>
</dbReference>
<dbReference type="Gene3D" id="1.10.45.10">
    <property type="entry name" value="Vanillyl-alcohol Oxidase, Chain A, domain 4"/>
    <property type="match status" value="1"/>
</dbReference>
<dbReference type="AlphaFoldDB" id="K6ZQ59"/>
<dbReference type="InterPro" id="IPR016167">
    <property type="entry name" value="FAD-bd_PCMH_sub1"/>
</dbReference>
<evidence type="ECO:0000256" key="10">
    <source>
        <dbReference type="ARBA" id="ARBA00038897"/>
    </source>
</evidence>
<dbReference type="EMBL" id="BAER01000006">
    <property type="protein sequence ID" value="GAC31013.1"/>
    <property type="molecule type" value="Genomic_DNA"/>
</dbReference>
<dbReference type="Pfam" id="PF02913">
    <property type="entry name" value="FAD-oxidase_C"/>
    <property type="match status" value="1"/>
</dbReference>
<dbReference type="InterPro" id="IPR016171">
    <property type="entry name" value="Vanillyl_alc_oxidase_C-sub2"/>
</dbReference>
<sequence length="950" mass="104105">MTRLPTDYLKQILAMLPAESIIQDISRRRALAVDASFYQLIPLLVLKLSSLEQVQNVLRLSAQYRVAVTFRAAGTSLSGQGVSDSVLITLSDDWRNHWVLNNGGKIKLQPGVIGADANRLLAPFGRKIGPDPASINSCKIGGIAANNASGMCCGVAHNSYYTVQDMSLVLADGSMVDTSDEESVAHFRQRHQEMLSQLQQLASDCQNNTSLYGLITHKYRLKNTCGYALNALIDYQDPLDILVHLMIGSEGTLGFISDITYRTVIEHKHKASGLYLFASAEQACSLVETLSQQSVDAVELMDQRALNSVKGQPGLPDSFCTQNDNYTALLIEVSAESPGELTQKIDTLAAYISSHHVLQSIPFSRNTLLNQQLWAIRKGTFPAVGAVREAGTTVIIEDVCFPIENMAQGIGRLHQLFDQFGYSEGIIFGHALAGNLHFVFTQSFEQQAEIERYDRFMQAVAKLVAVEFKGSLKAEHGTGRNMAPFVALEWGSEAYKVMQQVKKIIDPTGILNPGVILNDDAQSHIKNLKLMPKANDIIDKCIECGFCEAVCPSQELSYTPRQRIAIWRRIKQLRALGNAANNTESENAQELRQLEHDFQYMGIDTCAATGLCAQRCPVGINTGDLIRQLRSERQSKFGETIAKFSAEHFSLVSQSAALGFGASSFVTKVLGDTLTDTIGAKVHRLSAKNLPLWQSQWPSKAKAIKFDGQPKAKQVVYFASCASRTMGPAASDNEPRSTYDAARSVFAKAGYQVILPEDMNDLCCGMPFSSKGFPDLAQQKGDELARNLLNISRQGNIPIVFDTSPCKQQMQALDQVQGLDIFETSEFMVKRVLADLHITPQSDPVALHVTCSSRKMGISGYLEALAHACSEQVIQPQGIECCGYAGDKGMFVPELNASALRHLKRQIPVNCKAGYSNSRTCEIGLSQHSGIPYHSLMLLLDNVSAAKSQL</sequence>
<dbReference type="InterPro" id="IPR004017">
    <property type="entry name" value="Cys_rich_dom"/>
</dbReference>
<evidence type="ECO:0000256" key="9">
    <source>
        <dbReference type="ARBA" id="ARBA00023014"/>
    </source>
</evidence>
<dbReference type="Gene3D" id="3.30.465.10">
    <property type="match status" value="1"/>
</dbReference>
<keyword evidence="5" id="KW-0274">FAD</keyword>
<dbReference type="InterPro" id="IPR016164">
    <property type="entry name" value="FAD-linked_Oxase-like_C"/>
</dbReference>
<dbReference type="PANTHER" id="PTHR11748:SF111">
    <property type="entry name" value="D-LACTATE DEHYDROGENASE, MITOCHONDRIAL-RELATED"/>
    <property type="match status" value="1"/>
</dbReference>
<dbReference type="GO" id="GO:0051536">
    <property type="term" value="F:iron-sulfur cluster binding"/>
    <property type="evidence" value="ECO:0007669"/>
    <property type="project" value="UniProtKB-KW"/>
</dbReference>
<evidence type="ECO:0000259" key="11">
    <source>
        <dbReference type="PROSITE" id="PS51379"/>
    </source>
</evidence>
<dbReference type="InterPro" id="IPR016166">
    <property type="entry name" value="FAD-bd_PCMH"/>
</dbReference>
<evidence type="ECO:0000313" key="13">
    <source>
        <dbReference type="EMBL" id="GAC31013.1"/>
    </source>
</evidence>
<dbReference type="InterPro" id="IPR016169">
    <property type="entry name" value="FAD-bd_PCMH_sub2"/>
</dbReference>
<dbReference type="PANTHER" id="PTHR11748">
    <property type="entry name" value="D-LACTATE DEHYDROGENASE"/>
    <property type="match status" value="1"/>
</dbReference>
<evidence type="ECO:0000256" key="3">
    <source>
        <dbReference type="ARBA" id="ARBA00022630"/>
    </source>
</evidence>
<organism evidence="13 14">
    <name type="scientific">Paraglaciecola polaris LMG 21857</name>
    <dbReference type="NCBI Taxonomy" id="1129793"/>
    <lineage>
        <taxon>Bacteria</taxon>
        <taxon>Pseudomonadati</taxon>
        <taxon>Pseudomonadota</taxon>
        <taxon>Gammaproteobacteria</taxon>
        <taxon>Alteromonadales</taxon>
        <taxon>Alteromonadaceae</taxon>
        <taxon>Paraglaciecola</taxon>
    </lineage>
</organism>
<evidence type="ECO:0000256" key="1">
    <source>
        <dbReference type="ARBA" id="ARBA00001974"/>
    </source>
</evidence>
<dbReference type="Proteomes" id="UP000006322">
    <property type="component" value="Unassembled WGS sequence"/>
</dbReference>
<dbReference type="SUPFAM" id="SSF46548">
    <property type="entry name" value="alpha-helical ferredoxin"/>
    <property type="match status" value="1"/>
</dbReference>
<keyword evidence="7" id="KW-0560">Oxidoreductase</keyword>
<dbReference type="InterPro" id="IPR017900">
    <property type="entry name" value="4Fe4S_Fe_S_CS"/>
</dbReference>
<keyword evidence="6" id="KW-0809">Transit peptide</keyword>
<dbReference type="STRING" id="1129793.GPLA_0092"/>
<dbReference type="InterPro" id="IPR004113">
    <property type="entry name" value="FAD-bd_oxidored_4_C"/>
</dbReference>
<dbReference type="GO" id="GO:1903457">
    <property type="term" value="P:lactate catabolic process"/>
    <property type="evidence" value="ECO:0007669"/>
    <property type="project" value="TreeGrafter"/>
</dbReference>
<dbReference type="PROSITE" id="PS00198">
    <property type="entry name" value="4FE4S_FER_1"/>
    <property type="match status" value="1"/>
</dbReference>
<dbReference type="Gene3D" id="3.30.70.2740">
    <property type="match status" value="1"/>
</dbReference>
<dbReference type="Pfam" id="PF13183">
    <property type="entry name" value="Fer4_8"/>
    <property type="match status" value="1"/>
</dbReference>
<proteinExistence type="inferred from homology"/>
<dbReference type="Gene3D" id="3.30.70.2190">
    <property type="match status" value="1"/>
</dbReference>
<keyword evidence="8" id="KW-0408">Iron</keyword>
<keyword evidence="4" id="KW-0479">Metal-binding</keyword>
<feature type="domain" description="4Fe-4S ferredoxin-type" evidence="11">
    <location>
        <begin position="530"/>
        <end position="561"/>
    </location>
</feature>
<feature type="domain" description="FAD-binding PCMH-type" evidence="12">
    <location>
        <begin position="38"/>
        <end position="266"/>
    </location>
</feature>
<accession>K6ZQ59</accession>
<dbReference type="Gene3D" id="1.10.1060.10">
    <property type="entry name" value="Alpha-helical ferredoxin"/>
    <property type="match status" value="1"/>
</dbReference>
<dbReference type="FunFam" id="1.10.45.10:FF:000001">
    <property type="entry name" value="D-lactate dehydrogenase mitochondrial"/>
    <property type="match status" value="1"/>
</dbReference>
<reference evidence="14" key="1">
    <citation type="journal article" date="2014" name="Environ. Microbiol.">
        <title>Comparative genomics of the marine bacterial genus Glaciecola reveals the high degree of genomic diversity and genomic characteristic for cold adaptation.</title>
        <authorList>
            <person name="Qin Q.L."/>
            <person name="Xie B.B."/>
            <person name="Yu Y."/>
            <person name="Shu Y.L."/>
            <person name="Rong J.C."/>
            <person name="Zhang Y.J."/>
            <person name="Zhao D.L."/>
            <person name="Chen X.L."/>
            <person name="Zhang X.Y."/>
            <person name="Chen B."/>
            <person name="Zhou B.C."/>
            <person name="Zhang Y.Z."/>
        </authorList>
    </citation>
    <scope>NUCLEOTIDE SEQUENCE [LARGE SCALE GENOMIC DNA]</scope>
    <source>
        <strain evidence="14">LMG 21857</strain>
    </source>
</reference>
<dbReference type="PROSITE" id="PS51379">
    <property type="entry name" value="4FE4S_FER_2"/>
    <property type="match status" value="1"/>
</dbReference>
<gene>
    <name evidence="13" type="ORF">GPLA_0092</name>
</gene>
<evidence type="ECO:0000256" key="4">
    <source>
        <dbReference type="ARBA" id="ARBA00022723"/>
    </source>
</evidence>
<dbReference type="InterPro" id="IPR036318">
    <property type="entry name" value="FAD-bd_PCMH-like_sf"/>
</dbReference>
<evidence type="ECO:0000313" key="14">
    <source>
        <dbReference type="Proteomes" id="UP000006322"/>
    </source>
</evidence>
<dbReference type="EC" id="1.1.2.4" evidence="10"/>
<keyword evidence="14" id="KW-1185">Reference proteome</keyword>
<evidence type="ECO:0000259" key="12">
    <source>
        <dbReference type="PROSITE" id="PS51387"/>
    </source>
</evidence>
<dbReference type="Pfam" id="PF02754">
    <property type="entry name" value="CCG"/>
    <property type="match status" value="1"/>
</dbReference>
<evidence type="ECO:0000256" key="7">
    <source>
        <dbReference type="ARBA" id="ARBA00023002"/>
    </source>
</evidence>
<evidence type="ECO:0000256" key="5">
    <source>
        <dbReference type="ARBA" id="ARBA00022827"/>
    </source>
</evidence>
<dbReference type="RefSeq" id="WP_007102823.1">
    <property type="nucleotide sequence ID" value="NZ_BAER01000006.1"/>
</dbReference>
<dbReference type="Gene3D" id="3.30.43.10">
    <property type="entry name" value="Uridine Diphospho-n-acetylenolpyruvylglucosamine Reductase, domain 2"/>
    <property type="match status" value="1"/>
</dbReference>
<name>K6ZQ59_9ALTE</name>
<evidence type="ECO:0000256" key="2">
    <source>
        <dbReference type="ARBA" id="ARBA00008000"/>
    </source>
</evidence>
<dbReference type="InterPro" id="IPR006094">
    <property type="entry name" value="Oxid_FAD_bind_N"/>
</dbReference>
<dbReference type="PROSITE" id="PS51387">
    <property type="entry name" value="FAD_PCMH"/>
    <property type="match status" value="1"/>
</dbReference>